<dbReference type="AlphaFoldDB" id="A0A183EX65"/>
<dbReference type="EMBL" id="UYRT01105690">
    <property type="protein sequence ID" value="VDN44350.1"/>
    <property type="molecule type" value="Genomic_DNA"/>
</dbReference>
<name>A0A183EX65_9BILA</name>
<evidence type="ECO:0000313" key="3">
    <source>
        <dbReference type="WBParaSite" id="GPUH_0002558601-mRNA-1"/>
    </source>
</evidence>
<evidence type="ECO:0000313" key="2">
    <source>
        <dbReference type="Proteomes" id="UP000271098"/>
    </source>
</evidence>
<keyword evidence="2" id="KW-1185">Reference proteome</keyword>
<protein>
    <submittedName>
        <fullName evidence="3">Reverse transcriptase</fullName>
    </submittedName>
</protein>
<dbReference type="OrthoDB" id="5877084at2759"/>
<proteinExistence type="predicted"/>
<dbReference type="Proteomes" id="UP000271098">
    <property type="component" value="Unassembled WGS sequence"/>
</dbReference>
<reference evidence="3" key="1">
    <citation type="submission" date="2016-06" db="UniProtKB">
        <authorList>
            <consortium name="WormBaseParasite"/>
        </authorList>
    </citation>
    <scope>IDENTIFICATION</scope>
</reference>
<sequence length="110" mass="12428">MMYMVDRTDYRTELLEGLKGIRSQAAKNVQEAQAAAKSYYDKRWNAKTSQFKAGERVLVLAPTQARRCSHPKLAPRFNGPYRILELSDSSALVKQIYGQEEAIGPFEEGS</sequence>
<gene>
    <name evidence="1" type="ORF">GPUH_LOCUS25554</name>
</gene>
<reference evidence="1 2" key="2">
    <citation type="submission" date="2018-11" db="EMBL/GenBank/DDBJ databases">
        <authorList>
            <consortium name="Pathogen Informatics"/>
        </authorList>
    </citation>
    <scope>NUCLEOTIDE SEQUENCE [LARGE SCALE GENOMIC DNA]</scope>
</reference>
<accession>A0A183EX65</accession>
<dbReference type="WBParaSite" id="GPUH_0002558601-mRNA-1">
    <property type="protein sequence ID" value="GPUH_0002558601-mRNA-1"/>
    <property type="gene ID" value="GPUH_0002558601"/>
</dbReference>
<evidence type="ECO:0000313" key="1">
    <source>
        <dbReference type="EMBL" id="VDN44350.1"/>
    </source>
</evidence>
<organism evidence="3">
    <name type="scientific">Gongylonema pulchrum</name>
    <dbReference type="NCBI Taxonomy" id="637853"/>
    <lineage>
        <taxon>Eukaryota</taxon>
        <taxon>Metazoa</taxon>
        <taxon>Ecdysozoa</taxon>
        <taxon>Nematoda</taxon>
        <taxon>Chromadorea</taxon>
        <taxon>Rhabditida</taxon>
        <taxon>Spirurina</taxon>
        <taxon>Spiruromorpha</taxon>
        <taxon>Spiruroidea</taxon>
        <taxon>Gongylonematidae</taxon>
        <taxon>Gongylonema</taxon>
    </lineage>
</organism>